<evidence type="ECO:0000256" key="2">
    <source>
        <dbReference type="ARBA" id="ARBA00007362"/>
    </source>
</evidence>
<dbReference type="EMBL" id="JAAKDE010000010">
    <property type="protein sequence ID" value="MBA2132989.1"/>
    <property type="molecule type" value="Genomic_DNA"/>
</dbReference>
<feature type="domain" description="EamA" evidence="8">
    <location>
        <begin position="149"/>
        <end position="289"/>
    </location>
</feature>
<dbReference type="InterPro" id="IPR000620">
    <property type="entry name" value="EamA_dom"/>
</dbReference>
<dbReference type="RefSeq" id="WP_181339440.1">
    <property type="nucleotide sequence ID" value="NZ_JAAKDE010000010.1"/>
</dbReference>
<dbReference type="PANTHER" id="PTHR32322:SF18">
    <property type="entry name" value="S-ADENOSYLMETHIONINE_S-ADENOSYLHOMOCYSTEINE TRANSPORTER"/>
    <property type="match status" value="1"/>
</dbReference>
<feature type="transmembrane region" description="Helical" evidence="7">
    <location>
        <begin position="64"/>
        <end position="81"/>
    </location>
</feature>
<dbReference type="SUPFAM" id="SSF103481">
    <property type="entry name" value="Multidrug resistance efflux transporter EmrE"/>
    <property type="match status" value="2"/>
</dbReference>
<sequence length="303" mass="32593">MIRAYLVAVLTELIFGFSFIFTKGALDYVTPHQLLAFRFITAAFVLTILRALRIIKINLKDRPLGRVLLLALFQPVLYFIFETTGVNLTTASEAGLMIALIPVFVTLLAALFLKEIPSPLQAVSIAISVLGVGFIVLGGGRLTTSGHALGLLALLGAVLSAALFTTMSRWLSRQFRPVELTYIMMWAGAIFFGGLALAQNSLTPAQILALLQDKKVWTAVLYLGVLSSVVAFFGTNYFIAKIGAARSAVFANLATIVSVAAGIGLRGEPFHWYHLVGGVLILLGVAGTNRFGPRARPSTRPRG</sequence>
<keyword evidence="4 7" id="KW-0812">Transmembrane</keyword>
<feature type="transmembrane region" description="Helical" evidence="7">
    <location>
        <begin position="247"/>
        <end position="265"/>
    </location>
</feature>
<feature type="domain" description="EamA" evidence="8">
    <location>
        <begin position="4"/>
        <end position="136"/>
    </location>
</feature>
<protein>
    <submittedName>
        <fullName evidence="9">EamA family transporter</fullName>
    </submittedName>
</protein>
<feature type="transmembrane region" description="Helical" evidence="7">
    <location>
        <begin position="148"/>
        <end position="168"/>
    </location>
</feature>
<evidence type="ECO:0000256" key="6">
    <source>
        <dbReference type="ARBA" id="ARBA00023136"/>
    </source>
</evidence>
<feature type="transmembrane region" description="Helical" evidence="7">
    <location>
        <begin position="219"/>
        <end position="240"/>
    </location>
</feature>
<comment type="similarity">
    <text evidence="2">Belongs to the EamA transporter family.</text>
</comment>
<evidence type="ECO:0000256" key="7">
    <source>
        <dbReference type="SAM" id="Phobius"/>
    </source>
</evidence>
<name>A0A8J6I229_9FIRM</name>
<comment type="subcellular location">
    <subcellularLocation>
        <location evidence="1">Cell membrane</location>
        <topology evidence="1">Multi-pass membrane protein</topology>
    </subcellularLocation>
</comment>
<feature type="transmembrane region" description="Helical" evidence="7">
    <location>
        <begin position="34"/>
        <end position="52"/>
    </location>
</feature>
<dbReference type="InterPro" id="IPR037185">
    <property type="entry name" value="EmrE-like"/>
</dbReference>
<dbReference type="Proteomes" id="UP000657177">
    <property type="component" value="Unassembled WGS sequence"/>
</dbReference>
<feature type="transmembrane region" description="Helical" evidence="7">
    <location>
        <begin position="93"/>
        <end position="113"/>
    </location>
</feature>
<gene>
    <name evidence="9" type="ORF">G5B42_05450</name>
</gene>
<reference evidence="9" key="1">
    <citation type="submission" date="2020-06" db="EMBL/GenBank/DDBJ databases">
        <title>Novel chitinolytic bacterium.</title>
        <authorList>
            <person name="Ungkulpasvich U."/>
            <person name="Kosugi A."/>
            <person name="Uke A."/>
        </authorList>
    </citation>
    <scope>NUCLEOTIDE SEQUENCE</scope>
    <source>
        <strain evidence="9">UUS1-1</strain>
    </source>
</reference>
<proteinExistence type="inferred from homology"/>
<evidence type="ECO:0000313" key="10">
    <source>
        <dbReference type="Proteomes" id="UP000657177"/>
    </source>
</evidence>
<dbReference type="Pfam" id="PF00892">
    <property type="entry name" value="EamA"/>
    <property type="match status" value="2"/>
</dbReference>
<evidence type="ECO:0000313" key="9">
    <source>
        <dbReference type="EMBL" id="MBA2132989.1"/>
    </source>
</evidence>
<evidence type="ECO:0000256" key="4">
    <source>
        <dbReference type="ARBA" id="ARBA00022692"/>
    </source>
</evidence>
<comment type="caution">
    <text evidence="9">The sequence shown here is derived from an EMBL/GenBank/DDBJ whole genome shotgun (WGS) entry which is preliminary data.</text>
</comment>
<keyword evidence="6 7" id="KW-0472">Membrane</keyword>
<dbReference type="AlphaFoldDB" id="A0A8J6I229"/>
<accession>A0A8J6I229</accession>
<keyword evidence="3" id="KW-1003">Cell membrane</keyword>
<feature type="transmembrane region" description="Helical" evidence="7">
    <location>
        <begin position="120"/>
        <end position="142"/>
    </location>
</feature>
<evidence type="ECO:0000256" key="1">
    <source>
        <dbReference type="ARBA" id="ARBA00004651"/>
    </source>
</evidence>
<dbReference type="GO" id="GO:0005886">
    <property type="term" value="C:plasma membrane"/>
    <property type="evidence" value="ECO:0007669"/>
    <property type="project" value="UniProtKB-SubCell"/>
</dbReference>
<dbReference type="InterPro" id="IPR050638">
    <property type="entry name" value="AA-Vitamin_Transporters"/>
</dbReference>
<organism evidence="9 10">
    <name type="scientific">Capillibacterium thermochitinicola</name>
    <dbReference type="NCBI Taxonomy" id="2699427"/>
    <lineage>
        <taxon>Bacteria</taxon>
        <taxon>Bacillati</taxon>
        <taxon>Bacillota</taxon>
        <taxon>Capillibacterium</taxon>
    </lineage>
</organism>
<evidence type="ECO:0000256" key="5">
    <source>
        <dbReference type="ARBA" id="ARBA00022989"/>
    </source>
</evidence>
<keyword evidence="5 7" id="KW-1133">Transmembrane helix</keyword>
<feature type="transmembrane region" description="Helical" evidence="7">
    <location>
        <begin position="271"/>
        <end position="292"/>
    </location>
</feature>
<feature type="transmembrane region" description="Helical" evidence="7">
    <location>
        <begin position="180"/>
        <end position="199"/>
    </location>
</feature>
<feature type="transmembrane region" description="Helical" evidence="7">
    <location>
        <begin position="5"/>
        <end position="22"/>
    </location>
</feature>
<evidence type="ECO:0000256" key="3">
    <source>
        <dbReference type="ARBA" id="ARBA00022475"/>
    </source>
</evidence>
<dbReference type="PANTHER" id="PTHR32322">
    <property type="entry name" value="INNER MEMBRANE TRANSPORTER"/>
    <property type="match status" value="1"/>
</dbReference>
<keyword evidence="10" id="KW-1185">Reference proteome</keyword>
<evidence type="ECO:0000259" key="8">
    <source>
        <dbReference type="Pfam" id="PF00892"/>
    </source>
</evidence>